<organism evidence="1 2">
    <name type="scientific">Lasallia pustulata</name>
    <dbReference type="NCBI Taxonomy" id="136370"/>
    <lineage>
        <taxon>Eukaryota</taxon>
        <taxon>Fungi</taxon>
        <taxon>Dikarya</taxon>
        <taxon>Ascomycota</taxon>
        <taxon>Pezizomycotina</taxon>
        <taxon>Lecanoromycetes</taxon>
        <taxon>OSLEUM clade</taxon>
        <taxon>Umbilicariomycetidae</taxon>
        <taxon>Umbilicariales</taxon>
        <taxon>Umbilicariaceae</taxon>
        <taxon>Lasallia</taxon>
    </lineage>
</organism>
<keyword evidence="2" id="KW-1185">Reference proteome</keyword>
<accession>A0A1W5CXI0</accession>
<name>A0A1W5CXI0_9LECA</name>
<protein>
    <submittedName>
        <fullName evidence="1">Cytochrome p450</fullName>
    </submittedName>
</protein>
<sequence>MVAPRLLNTFHKDPFLGLDMFFDDFKSMERGNTASAERERFLNYGKPFEANSWGKRCLQTMGVANIQAFLS</sequence>
<evidence type="ECO:0000313" key="1">
    <source>
        <dbReference type="EMBL" id="SLM35583.1"/>
    </source>
</evidence>
<dbReference type="AlphaFoldDB" id="A0A1W5CXI0"/>
<proteinExistence type="predicted"/>
<dbReference type="Proteomes" id="UP000192927">
    <property type="component" value="Unassembled WGS sequence"/>
</dbReference>
<reference evidence="2" key="1">
    <citation type="submission" date="2017-03" db="EMBL/GenBank/DDBJ databases">
        <authorList>
            <person name="Sharma R."/>
            <person name="Thines M."/>
        </authorList>
    </citation>
    <scope>NUCLEOTIDE SEQUENCE [LARGE SCALE GENOMIC DNA]</scope>
</reference>
<evidence type="ECO:0000313" key="2">
    <source>
        <dbReference type="Proteomes" id="UP000192927"/>
    </source>
</evidence>
<dbReference type="EMBL" id="FWEW01000736">
    <property type="protein sequence ID" value="SLM35583.1"/>
    <property type="molecule type" value="Genomic_DNA"/>
</dbReference>